<dbReference type="PANTHER" id="PTHR39327">
    <property type="match status" value="1"/>
</dbReference>
<gene>
    <name evidence="1" type="ORF">SAMN04515666_1022</name>
</gene>
<dbReference type="STRING" id="1036779.SAMN04515666_1022"/>
<dbReference type="PANTHER" id="PTHR39327:SF1">
    <property type="entry name" value="BLR5470 PROTEIN"/>
    <property type="match status" value="1"/>
</dbReference>
<protein>
    <submittedName>
        <fullName evidence="1">Predicted transglutaminase-like cysteine proteinase</fullName>
    </submittedName>
</protein>
<dbReference type="Gene3D" id="3.10.620.30">
    <property type="match status" value="1"/>
</dbReference>
<evidence type="ECO:0000313" key="1">
    <source>
        <dbReference type="EMBL" id="SEK78902.1"/>
    </source>
</evidence>
<evidence type="ECO:0000313" key="2">
    <source>
        <dbReference type="Proteomes" id="UP000199664"/>
    </source>
</evidence>
<name>A0A1H7JWQ3_9HYPH</name>
<organism evidence="1 2">
    <name type="scientific">Bosea lupini</name>
    <dbReference type="NCBI Taxonomy" id="1036779"/>
    <lineage>
        <taxon>Bacteria</taxon>
        <taxon>Pseudomonadati</taxon>
        <taxon>Pseudomonadota</taxon>
        <taxon>Alphaproteobacteria</taxon>
        <taxon>Hyphomicrobiales</taxon>
        <taxon>Boseaceae</taxon>
        <taxon>Bosea</taxon>
    </lineage>
</organism>
<dbReference type="Proteomes" id="UP000199664">
    <property type="component" value="Unassembled WGS sequence"/>
</dbReference>
<reference evidence="2" key="1">
    <citation type="submission" date="2016-10" db="EMBL/GenBank/DDBJ databases">
        <authorList>
            <person name="Varghese N."/>
            <person name="Submissions S."/>
        </authorList>
    </citation>
    <scope>NUCLEOTIDE SEQUENCE [LARGE SCALE GENOMIC DNA]</scope>
    <source>
        <strain evidence="2">LMG 26383,CCUG 61248,R- 45681</strain>
    </source>
</reference>
<dbReference type="InterPro" id="IPR010319">
    <property type="entry name" value="Transglutaminase-like_Cys_pept"/>
</dbReference>
<sequence length="156" mass="17424">MECRRSGVLTRQVVLTPERQRDLQEVNARVNAAIWEISDREHHGREDVWSIPADGQGDCEDFALLKRKHLIERGWPSSALLIAVVGTPAGEGHAVLMAITSEGDLVLDNKTSRLLPWTQTGYLFFTRMSQSNPRAWEAIDGGTIAVTAATRRSYRP</sequence>
<accession>A0A1H7JWQ3</accession>
<dbReference type="Pfam" id="PF06035">
    <property type="entry name" value="Peptidase_C93"/>
    <property type="match status" value="1"/>
</dbReference>
<dbReference type="AlphaFoldDB" id="A0A1H7JWQ3"/>
<proteinExistence type="predicted"/>
<keyword evidence="2" id="KW-1185">Reference proteome</keyword>
<dbReference type="EMBL" id="FOAN01000002">
    <property type="protein sequence ID" value="SEK78902.1"/>
    <property type="molecule type" value="Genomic_DNA"/>
</dbReference>